<keyword evidence="1" id="KW-1133">Transmembrane helix</keyword>
<dbReference type="InterPro" id="IPR018580">
    <property type="entry name" value="Uncharacterised_YfhO"/>
</dbReference>
<dbReference type="Proteomes" id="UP000490980">
    <property type="component" value="Unassembled WGS sequence"/>
</dbReference>
<keyword evidence="3" id="KW-1185">Reference proteome</keyword>
<dbReference type="RefSeq" id="WP_166950336.1">
    <property type="nucleotide sequence ID" value="NZ_JAARLZ010000009.1"/>
</dbReference>
<keyword evidence="1" id="KW-0812">Transmembrane</keyword>
<feature type="transmembrane region" description="Helical" evidence="1">
    <location>
        <begin position="12"/>
        <end position="29"/>
    </location>
</feature>
<feature type="transmembrane region" description="Helical" evidence="1">
    <location>
        <begin position="58"/>
        <end position="75"/>
    </location>
</feature>
<keyword evidence="1" id="KW-0472">Membrane</keyword>
<comment type="caution">
    <text evidence="2">The sequence shown here is derived from an EMBL/GenBank/DDBJ whole genome shotgun (WGS) entry which is preliminary data.</text>
</comment>
<accession>A0A7X5UCX9</accession>
<name>A0A7X5UCX9_9GAMM</name>
<feature type="transmembrane region" description="Helical" evidence="1">
    <location>
        <begin position="82"/>
        <end position="99"/>
    </location>
</feature>
<sequence length="388" mass="43395">MHFRRPSDAAYVMNFALAFLAGIGVSRIDLRSRREVIVLLAIAATWLCLVAISMHDKYGRPFLAVIVAMLALWFLRRQASQWQAVLWLAVVLFADYRSFGFNGTFNSAGNGAARFVANPASQFLKHALAGSHGGPAERMATQNTHVPWDNTGMLLGISSTQGYNPLRYALYEAWYSPRESSAVPTVTSPYNALPENRLDDLLGVRYLVIGHRADLAPVSPPPDYVPAGRFRDVDIWRNERAYPRILNPRALRLLNVGEKPAPDEFARTDFAQTMWITPRDEEDATQVSGIAQTCRGVVTVRDISSTHTRMQLTSSATSPGWLALGELDHPGWLAELDDTPLSIHRANGMFRAVCLTAGEHRVVFRFSPWHLLMHAWRHRNDRHQASPA</sequence>
<dbReference type="AlphaFoldDB" id="A0A7X5UCX9"/>
<evidence type="ECO:0000313" key="2">
    <source>
        <dbReference type="EMBL" id="NII08004.1"/>
    </source>
</evidence>
<proteinExistence type="predicted"/>
<organism evidence="2 3">
    <name type="scientific">Luteibacter anthropi</name>
    <dbReference type="NCBI Taxonomy" id="564369"/>
    <lineage>
        <taxon>Bacteria</taxon>
        <taxon>Pseudomonadati</taxon>
        <taxon>Pseudomonadota</taxon>
        <taxon>Gammaproteobacteria</taxon>
        <taxon>Lysobacterales</taxon>
        <taxon>Rhodanobacteraceae</taxon>
        <taxon>Luteibacter</taxon>
    </lineage>
</organism>
<feature type="transmembrane region" description="Helical" evidence="1">
    <location>
        <begin position="36"/>
        <end position="52"/>
    </location>
</feature>
<dbReference type="EMBL" id="JAARLZ010000009">
    <property type="protein sequence ID" value="NII08004.1"/>
    <property type="molecule type" value="Genomic_DNA"/>
</dbReference>
<gene>
    <name evidence="2" type="ORF">HBF25_16595</name>
</gene>
<protein>
    <submittedName>
        <fullName evidence="2">YfhO family protein</fullName>
    </submittedName>
</protein>
<evidence type="ECO:0000256" key="1">
    <source>
        <dbReference type="SAM" id="Phobius"/>
    </source>
</evidence>
<evidence type="ECO:0000313" key="3">
    <source>
        <dbReference type="Proteomes" id="UP000490980"/>
    </source>
</evidence>
<dbReference type="PANTHER" id="PTHR38454">
    <property type="entry name" value="INTEGRAL MEMBRANE PROTEIN-RELATED"/>
    <property type="match status" value="1"/>
</dbReference>
<reference evidence="2 3" key="1">
    <citation type="submission" date="2020-03" db="EMBL/GenBank/DDBJ databases">
        <authorList>
            <person name="Lai Q."/>
        </authorList>
    </citation>
    <scope>NUCLEOTIDE SEQUENCE [LARGE SCALE GENOMIC DNA]</scope>
    <source>
        <strain evidence="2 3">CCUG 25036</strain>
    </source>
</reference>
<dbReference type="PANTHER" id="PTHR38454:SF1">
    <property type="entry name" value="INTEGRAL MEMBRANE PROTEIN"/>
    <property type="match status" value="1"/>
</dbReference>